<dbReference type="OrthoDB" id="66829at2"/>
<feature type="domain" description="VOC" evidence="1">
    <location>
        <begin position="3"/>
        <end position="123"/>
    </location>
</feature>
<dbReference type="InterPro" id="IPR037523">
    <property type="entry name" value="VOC_core"/>
</dbReference>
<dbReference type="AlphaFoldDB" id="A0A2T0MBK1"/>
<organism evidence="2 3">
    <name type="scientific">Flagellimonas meridianipacifica</name>
    <dbReference type="NCBI Taxonomy" id="1080225"/>
    <lineage>
        <taxon>Bacteria</taxon>
        <taxon>Pseudomonadati</taxon>
        <taxon>Bacteroidota</taxon>
        <taxon>Flavobacteriia</taxon>
        <taxon>Flavobacteriales</taxon>
        <taxon>Flavobacteriaceae</taxon>
        <taxon>Flagellimonas</taxon>
    </lineage>
</organism>
<keyword evidence="3" id="KW-1185">Reference proteome</keyword>
<reference evidence="2 3" key="1">
    <citation type="submission" date="2018-03" db="EMBL/GenBank/DDBJ databases">
        <title>Genomic Encyclopedia of Archaeal and Bacterial Type Strains, Phase II (KMG-II): from individual species to whole genera.</title>
        <authorList>
            <person name="Goeker M."/>
        </authorList>
    </citation>
    <scope>NUCLEOTIDE SEQUENCE [LARGE SCALE GENOMIC DNA]</scope>
    <source>
        <strain evidence="2 3">DSM 25027</strain>
    </source>
</reference>
<gene>
    <name evidence="2" type="ORF">CLV81_3281</name>
</gene>
<evidence type="ECO:0000259" key="1">
    <source>
        <dbReference type="PROSITE" id="PS51819"/>
    </source>
</evidence>
<evidence type="ECO:0000313" key="2">
    <source>
        <dbReference type="EMBL" id="PRX54877.1"/>
    </source>
</evidence>
<dbReference type="Gene3D" id="3.30.720.110">
    <property type="match status" value="1"/>
</dbReference>
<dbReference type="PROSITE" id="PS51819">
    <property type="entry name" value="VOC"/>
    <property type="match status" value="1"/>
</dbReference>
<dbReference type="InterPro" id="IPR004360">
    <property type="entry name" value="Glyas_Fos-R_dOase_dom"/>
</dbReference>
<dbReference type="Pfam" id="PF00903">
    <property type="entry name" value="Glyoxalase"/>
    <property type="match status" value="1"/>
</dbReference>
<evidence type="ECO:0000313" key="3">
    <source>
        <dbReference type="Proteomes" id="UP000237640"/>
    </source>
</evidence>
<dbReference type="InterPro" id="IPR029068">
    <property type="entry name" value="Glyas_Bleomycin-R_OHBP_Dase"/>
</dbReference>
<dbReference type="Proteomes" id="UP000237640">
    <property type="component" value="Unassembled WGS sequence"/>
</dbReference>
<proteinExistence type="predicted"/>
<dbReference type="RefSeq" id="WP_106146333.1">
    <property type="nucleotide sequence ID" value="NZ_PVYX01000002.1"/>
</dbReference>
<dbReference type="SUPFAM" id="SSF54593">
    <property type="entry name" value="Glyoxalase/Bleomycin resistance protein/Dihydroxybiphenyl dioxygenase"/>
    <property type="match status" value="1"/>
</dbReference>
<comment type="caution">
    <text evidence="2">The sequence shown here is derived from an EMBL/GenBank/DDBJ whole genome shotgun (WGS) entry which is preliminary data.</text>
</comment>
<protein>
    <submittedName>
        <fullName evidence="2">Glyoxalase-like protein</fullName>
    </submittedName>
</protein>
<name>A0A2T0MBK1_9FLAO</name>
<accession>A0A2T0MBK1</accession>
<dbReference type="EMBL" id="PVYX01000002">
    <property type="protein sequence ID" value="PRX54877.1"/>
    <property type="molecule type" value="Genomic_DNA"/>
</dbReference>
<sequence>MKKIDRLFVNICSNNVSDSKSFYTKLFDFDVQFDSDWFVHLVSKGEKLELGIIDRNSDLVPEQYRDNPQGFYLTFVVVDVDAIFEAASQENLEILAKPENTFYGQRRMLLKDPSGALVDISSPTVHLDE</sequence>
<dbReference type="Gene3D" id="3.30.720.120">
    <property type="match status" value="1"/>
</dbReference>